<proteinExistence type="predicted"/>
<name>A0A445MUE3_9BACT</name>
<gene>
    <name evidence="1" type="ORF">PITCH_A1670021</name>
</gene>
<evidence type="ECO:0000313" key="1">
    <source>
        <dbReference type="EMBL" id="SPD73078.1"/>
    </source>
</evidence>
<accession>A0A445MUE3</accession>
<sequence>MTLLLFITKIGRAEIRQDHNSKLYNVKYTDNMGNIRDVGNFSGLDQARLIANKYRTGAYSRHLIEGQDQGMP</sequence>
<protein>
    <submittedName>
        <fullName evidence="1">Uncharacterized protein</fullName>
    </submittedName>
</protein>
<reference evidence="1" key="1">
    <citation type="submission" date="2018-01" db="EMBL/GenBank/DDBJ databases">
        <authorList>
            <person name="Regsiter A."/>
            <person name="William W."/>
        </authorList>
    </citation>
    <scope>NUCLEOTIDE SEQUENCE</scope>
    <source>
        <strain evidence="1">TRIP AH-1</strain>
    </source>
</reference>
<dbReference type="EMBL" id="OJIN01000076">
    <property type="protein sequence ID" value="SPD73078.1"/>
    <property type="molecule type" value="Genomic_DNA"/>
</dbReference>
<dbReference type="AlphaFoldDB" id="A0A445MUE3"/>
<organism evidence="1">
    <name type="scientific">uncultured Desulfobacterium sp</name>
    <dbReference type="NCBI Taxonomy" id="201089"/>
    <lineage>
        <taxon>Bacteria</taxon>
        <taxon>Pseudomonadati</taxon>
        <taxon>Thermodesulfobacteriota</taxon>
        <taxon>Desulfobacteria</taxon>
        <taxon>Desulfobacterales</taxon>
        <taxon>Desulfobacteriaceae</taxon>
        <taxon>Desulfobacterium</taxon>
        <taxon>environmental samples</taxon>
    </lineage>
</organism>